<comment type="caution">
    <text evidence="1">The sequence shown here is derived from an EMBL/GenBank/DDBJ whole genome shotgun (WGS) entry which is preliminary data.</text>
</comment>
<evidence type="ECO:0000313" key="2">
    <source>
        <dbReference type="Proteomes" id="UP001472677"/>
    </source>
</evidence>
<organism evidence="1 2">
    <name type="scientific">Hibiscus sabdariffa</name>
    <name type="common">roselle</name>
    <dbReference type="NCBI Taxonomy" id="183260"/>
    <lineage>
        <taxon>Eukaryota</taxon>
        <taxon>Viridiplantae</taxon>
        <taxon>Streptophyta</taxon>
        <taxon>Embryophyta</taxon>
        <taxon>Tracheophyta</taxon>
        <taxon>Spermatophyta</taxon>
        <taxon>Magnoliopsida</taxon>
        <taxon>eudicotyledons</taxon>
        <taxon>Gunneridae</taxon>
        <taxon>Pentapetalae</taxon>
        <taxon>rosids</taxon>
        <taxon>malvids</taxon>
        <taxon>Malvales</taxon>
        <taxon>Malvaceae</taxon>
        <taxon>Malvoideae</taxon>
        <taxon>Hibiscus</taxon>
    </lineage>
</organism>
<reference evidence="1 2" key="1">
    <citation type="journal article" date="2024" name="G3 (Bethesda)">
        <title>Genome assembly of Hibiscus sabdariffa L. provides insights into metabolisms of medicinal natural products.</title>
        <authorList>
            <person name="Kim T."/>
        </authorList>
    </citation>
    <scope>NUCLEOTIDE SEQUENCE [LARGE SCALE GENOMIC DNA]</scope>
    <source>
        <strain evidence="1">TK-2024</strain>
        <tissue evidence="1">Old leaves</tissue>
    </source>
</reference>
<keyword evidence="2" id="KW-1185">Reference proteome</keyword>
<gene>
    <name evidence="1" type="ORF">V6N12_065022</name>
</gene>
<sequence>MERRGNLDNYSSKACQNRALSYGQRHCLLTIVGRISSLSMTINLLTQQISVGLSYPEPFAFVEVLCSHAVLVLENSQCS</sequence>
<name>A0ABR2G7H1_9ROSI</name>
<proteinExistence type="predicted"/>
<dbReference type="EMBL" id="JBBPBM010000002">
    <property type="protein sequence ID" value="KAK8596536.1"/>
    <property type="molecule type" value="Genomic_DNA"/>
</dbReference>
<protein>
    <submittedName>
        <fullName evidence="1">Uncharacterized protein</fullName>
    </submittedName>
</protein>
<evidence type="ECO:0000313" key="1">
    <source>
        <dbReference type="EMBL" id="KAK8596536.1"/>
    </source>
</evidence>
<dbReference type="Proteomes" id="UP001472677">
    <property type="component" value="Unassembled WGS sequence"/>
</dbReference>
<accession>A0ABR2G7H1</accession>